<evidence type="ECO:0000313" key="2">
    <source>
        <dbReference type="EMBL" id="EOT47861.1"/>
    </source>
</evidence>
<evidence type="ECO:0000313" key="3">
    <source>
        <dbReference type="EMBL" id="EOU26529.1"/>
    </source>
</evidence>
<sequence length="90" mass="10689">MDPKFLAIGIVLSVGAFFVILDLFSKTKLRQLVRSQWGKIPRQIRLDKEESLKAAWQIEKQFHDWDSEIDDLTWYDLDMQAIVRHESVRE</sequence>
<dbReference type="Proteomes" id="UP000014104">
    <property type="component" value="Unassembled WGS sequence"/>
</dbReference>
<evidence type="ECO:0000313" key="5">
    <source>
        <dbReference type="Proteomes" id="UP000014107"/>
    </source>
</evidence>
<name>A0AAV3J3B5_ENTAV</name>
<reference evidence="2 4" key="1">
    <citation type="submission" date="2013-03" db="EMBL/GenBank/DDBJ databases">
        <title>The Genome Sequence of Enterococcus avium ATCC_14025 (Illumina only assembly).</title>
        <authorList>
            <consortium name="The Broad Institute Genomics Platform"/>
            <consortium name="The Broad Institute Genome Sequencing Center for Infectious Disease"/>
            <person name="Earl A."/>
            <person name="Russ C."/>
            <person name="Gilmore M."/>
            <person name="Surin D."/>
            <person name="Walker B."/>
            <person name="Young S."/>
            <person name="Zeng Q."/>
            <person name="Gargeya S."/>
            <person name="Fitzgerald M."/>
            <person name="Haas B."/>
            <person name="Abouelleil A."/>
            <person name="Allen A.W."/>
            <person name="Alvarado L."/>
            <person name="Arachchi H.M."/>
            <person name="Berlin A.M."/>
            <person name="Chapman S.B."/>
            <person name="Gainer-Dewar J."/>
            <person name="Goldberg J."/>
            <person name="Griggs A."/>
            <person name="Gujja S."/>
            <person name="Hansen M."/>
            <person name="Howarth C."/>
            <person name="Imamovic A."/>
            <person name="Ireland A."/>
            <person name="Larimer J."/>
            <person name="McCowan C."/>
            <person name="Murphy C."/>
            <person name="Pearson M."/>
            <person name="Poon T.W."/>
            <person name="Priest M."/>
            <person name="Roberts A."/>
            <person name="Saif S."/>
            <person name="Shea T."/>
            <person name="Sisk P."/>
            <person name="Sykes S."/>
            <person name="Wortman J."/>
            <person name="Nusbaum C."/>
            <person name="Birren B."/>
        </authorList>
    </citation>
    <scope>NUCLEOTIDE SEQUENCE [LARGE SCALE GENOMIC DNA]</scope>
    <source>
        <strain evidence="2 4">ATCC 14025</strain>
    </source>
</reference>
<comment type="caution">
    <text evidence="3">The sequence shown here is derived from an EMBL/GenBank/DDBJ whole genome shotgun (WGS) entry which is preliminary data.</text>
</comment>
<organism evidence="3 5">
    <name type="scientific">Enterococcus avium ATCC 14025</name>
    <dbReference type="NCBI Taxonomy" id="1140002"/>
    <lineage>
        <taxon>Bacteria</taxon>
        <taxon>Bacillati</taxon>
        <taxon>Bacillota</taxon>
        <taxon>Bacilli</taxon>
        <taxon>Lactobacillales</taxon>
        <taxon>Enterococcaceae</taxon>
        <taxon>Enterococcus</taxon>
    </lineage>
</organism>
<dbReference type="EMBL" id="AHYV01000012">
    <property type="protein sequence ID" value="EOT47861.1"/>
    <property type="molecule type" value="Genomic_DNA"/>
</dbReference>
<dbReference type="Proteomes" id="UP000014107">
    <property type="component" value="Unassembled WGS sequence"/>
</dbReference>
<keyword evidence="1" id="KW-0812">Transmembrane</keyword>
<feature type="transmembrane region" description="Helical" evidence="1">
    <location>
        <begin position="6"/>
        <end position="24"/>
    </location>
</feature>
<dbReference type="EMBL" id="ASWL01000001">
    <property type="protein sequence ID" value="EOU26529.1"/>
    <property type="molecule type" value="Genomic_DNA"/>
</dbReference>
<reference evidence="3 5" key="2">
    <citation type="submission" date="2013-03" db="EMBL/GenBank/DDBJ databases">
        <title>The Genome Sequence of Enterococcus avium ATCC_14025 (PacBio/Illumina hybrid assembly).</title>
        <authorList>
            <consortium name="The Broad Institute Genomics Platform"/>
            <consortium name="The Broad Institute Genome Sequencing Center for Infectious Disease"/>
            <person name="Earl A."/>
            <person name="Russ C."/>
            <person name="Gilmore M."/>
            <person name="Surin D."/>
            <person name="Walker B."/>
            <person name="Young S."/>
            <person name="Zeng Q."/>
            <person name="Gargeya S."/>
            <person name="Fitzgerald M."/>
            <person name="Haas B."/>
            <person name="Abouelleil A."/>
            <person name="Allen A.W."/>
            <person name="Alvarado L."/>
            <person name="Arachchi H.M."/>
            <person name="Berlin A.M."/>
            <person name="Chapman S.B."/>
            <person name="Gainer-Dewar J."/>
            <person name="Goldberg J."/>
            <person name="Griggs A."/>
            <person name="Gujja S."/>
            <person name="Hansen M."/>
            <person name="Howarth C."/>
            <person name="Imamovic A."/>
            <person name="Ireland A."/>
            <person name="Larimer J."/>
            <person name="McCowan C."/>
            <person name="Murphy C."/>
            <person name="Pearson M."/>
            <person name="Poon T.W."/>
            <person name="Priest M."/>
            <person name="Roberts A."/>
            <person name="Saif S."/>
            <person name="Shea T."/>
            <person name="Sisk P."/>
            <person name="Sykes S."/>
            <person name="Wortman J."/>
            <person name="Nusbaum C."/>
            <person name="Birren B."/>
        </authorList>
    </citation>
    <scope>NUCLEOTIDE SEQUENCE [LARGE SCALE GENOMIC DNA]</scope>
    <source>
        <strain evidence="3 5">ATCC 14025</strain>
    </source>
</reference>
<dbReference type="AlphaFoldDB" id="A0AAV3J3B5"/>
<proteinExistence type="predicted"/>
<keyword evidence="1" id="KW-1133">Transmembrane helix</keyword>
<gene>
    <name evidence="3" type="ORF">I570_00285</name>
    <name evidence="2" type="ORF">OMU_01572</name>
</gene>
<evidence type="ECO:0000256" key="1">
    <source>
        <dbReference type="SAM" id="Phobius"/>
    </source>
</evidence>
<keyword evidence="4" id="KW-1185">Reference proteome</keyword>
<accession>A0AAV3J3B5</accession>
<protein>
    <submittedName>
        <fullName evidence="3">Uncharacterized protein</fullName>
    </submittedName>
</protein>
<keyword evidence="1" id="KW-0472">Membrane</keyword>
<evidence type="ECO:0000313" key="4">
    <source>
        <dbReference type="Proteomes" id="UP000014104"/>
    </source>
</evidence>